<reference evidence="3" key="1">
    <citation type="submission" date="2024-10" db="EMBL/GenBank/DDBJ databases">
        <authorList>
            <person name="Ryan C."/>
        </authorList>
    </citation>
    <scope>NUCLEOTIDE SEQUENCE [LARGE SCALE GENOMIC DNA]</scope>
</reference>
<dbReference type="Pfam" id="PF12274">
    <property type="entry name" value="DUF3615"/>
    <property type="match status" value="1"/>
</dbReference>
<evidence type="ECO:0000313" key="4">
    <source>
        <dbReference type="Proteomes" id="UP001497457"/>
    </source>
</evidence>
<accession>A0ABC9GDY0</accession>
<name>A0ABC9GDY0_9POAL</name>
<feature type="compositionally biased region" description="Low complexity" evidence="1">
    <location>
        <begin position="402"/>
        <end position="413"/>
    </location>
</feature>
<sequence>MPVFTVTVDPQGFFHVSPSGGRGPFRSVGEALAATEALLSRRLRSLGNAPVIPGPSRQQRGYYMWVQWPWPWHNVPADPTARIYTRTVPLRPERPRLSPWSSWKYHVTLRDGLFYAHPPEVGGPFHSLGEAASAIKCHSTWVSSTQLLTVDYYLTLKDGLFHVHPPNNGMGGPFKSLEDATDAIRFDRDWRQEQKERNRKAKEFLDNLDPAVYIACMKDIADAIRSGKRNPEPENVAATSEPEDCDPDISEEIDRIDRFIERWHAIRNGMKWMQSEVLEAFEFYKETNSYQGPKYEFVKLDRQCLIHDTLSKSYHHYNFTMRRKSSFYLSKKEKRCLKRPSTRGWDYQLFFAEVKSAENGKQVICCPLQSDENGHCFGCQNAGIELRHPESGGYEEGHEDSGFLFDSDSGSED</sequence>
<feature type="compositionally biased region" description="Basic and acidic residues" evidence="1">
    <location>
        <begin position="390"/>
        <end position="401"/>
    </location>
</feature>
<evidence type="ECO:0000259" key="2">
    <source>
        <dbReference type="Pfam" id="PF12274"/>
    </source>
</evidence>
<protein>
    <recommendedName>
        <fullName evidence="2">DUF3615 domain-containing protein</fullName>
    </recommendedName>
</protein>
<keyword evidence="4" id="KW-1185">Reference proteome</keyword>
<organism evidence="3 4">
    <name type="scientific">Urochloa decumbens</name>
    <dbReference type="NCBI Taxonomy" id="240449"/>
    <lineage>
        <taxon>Eukaryota</taxon>
        <taxon>Viridiplantae</taxon>
        <taxon>Streptophyta</taxon>
        <taxon>Embryophyta</taxon>
        <taxon>Tracheophyta</taxon>
        <taxon>Spermatophyta</taxon>
        <taxon>Magnoliopsida</taxon>
        <taxon>Liliopsida</taxon>
        <taxon>Poales</taxon>
        <taxon>Poaceae</taxon>
        <taxon>PACMAD clade</taxon>
        <taxon>Panicoideae</taxon>
        <taxon>Panicodae</taxon>
        <taxon>Paniceae</taxon>
        <taxon>Melinidinae</taxon>
        <taxon>Urochloa</taxon>
    </lineage>
</organism>
<feature type="region of interest" description="Disordered" evidence="1">
    <location>
        <begin position="390"/>
        <end position="413"/>
    </location>
</feature>
<feature type="region of interest" description="Disordered" evidence="1">
    <location>
        <begin position="226"/>
        <end position="245"/>
    </location>
</feature>
<dbReference type="AlphaFoldDB" id="A0ABC9GDY0"/>
<dbReference type="PANTHER" id="PTHR33326:SF14">
    <property type="entry name" value="EXPRESSED PROTEIN"/>
    <property type="match status" value="1"/>
</dbReference>
<dbReference type="InterPro" id="IPR022059">
    <property type="entry name" value="DUF3615"/>
</dbReference>
<evidence type="ECO:0000313" key="3">
    <source>
        <dbReference type="EMBL" id="CAL5092278.1"/>
    </source>
</evidence>
<dbReference type="Proteomes" id="UP001497457">
    <property type="component" value="Chromosome 9rd"/>
</dbReference>
<dbReference type="EMBL" id="OZ075119">
    <property type="protein sequence ID" value="CAL5092278.1"/>
    <property type="molecule type" value="Genomic_DNA"/>
</dbReference>
<feature type="domain" description="DUF3615" evidence="2">
    <location>
        <begin position="280"/>
        <end position="389"/>
    </location>
</feature>
<evidence type="ECO:0000256" key="1">
    <source>
        <dbReference type="SAM" id="MobiDB-lite"/>
    </source>
</evidence>
<dbReference type="PANTHER" id="PTHR33326">
    <property type="entry name" value="OS05G0543800 PROTEIN"/>
    <property type="match status" value="1"/>
</dbReference>
<gene>
    <name evidence="3" type="ORF">URODEC1_LOCUS114815</name>
</gene>
<proteinExistence type="predicted"/>